<gene>
    <name evidence="2" type="primary">jg24333</name>
    <name evidence="2" type="ORF">PAEG_LOCUS23653</name>
</gene>
<comment type="caution">
    <text evidence="2">The sequence shown here is derived from an EMBL/GenBank/DDBJ whole genome shotgun (WGS) entry which is preliminary data.</text>
</comment>
<feature type="region of interest" description="Disordered" evidence="1">
    <location>
        <begin position="1"/>
        <end position="35"/>
    </location>
</feature>
<evidence type="ECO:0000313" key="3">
    <source>
        <dbReference type="Proteomes" id="UP000838756"/>
    </source>
</evidence>
<feature type="compositionally biased region" description="Basic and acidic residues" evidence="1">
    <location>
        <begin position="19"/>
        <end position="29"/>
    </location>
</feature>
<name>A0A8S4SE12_9NEOP</name>
<dbReference type="AlphaFoldDB" id="A0A8S4SE12"/>
<accession>A0A8S4SE12</accession>
<sequence length="95" mass="11110">MVKTHRTNKTKKFSAHKLGLTEKRQEKRLQSSADTSDYRCINDQISKSQTYDLQRFNTEKIKVAKNPRAKLTRRYPGYLYEISMALKQLKNSKAG</sequence>
<feature type="compositionally biased region" description="Basic residues" evidence="1">
    <location>
        <begin position="1"/>
        <end position="15"/>
    </location>
</feature>
<dbReference type="OrthoDB" id="407509at2759"/>
<reference evidence="2" key="1">
    <citation type="submission" date="2022-03" db="EMBL/GenBank/DDBJ databases">
        <authorList>
            <person name="Lindestad O."/>
        </authorList>
    </citation>
    <scope>NUCLEOTIDE SEQUENCE</scope>
</reference>
<protein>
    <submittedName>
        <fullName evidence="2">Jg24333 protein</fullName>
    </submittedName>
</protein>
<evidence type="ECO:0000313" key="2">
    <source>
        <dbReference type="EMBL" id="CAH2259768.1"/>
    </source>
</evidence>
<dbReference type="Proteomes" id="UP000838756">
    <property type="component" value="Unassembled WGS sequence"/>
</dbReference>
<evidence type="ECO:0000256" key="1">
    <source>
        <dbReference type="SAM" id="MobiDB-lite"/>
    </source>
</evidence>
<keyword evidence="3" id="KW-1185">Reference proteome</keyword>
<organism evidence="2 3">
    <name type="scientific">Pararge aegeria aegeria</name>
    <dbReference type="NCBI Taxonomy" id="348720"/>
    <lineage>
        <taxon>Eukaryota</taxon>
        <taxon>Metazoa</taxon>
        <taxon>Ecdysozoa</taxon>
        <taxon>Arthropoda</taxon>
        <taxon>Hexapoda</taxon>
        <taxon>Insecta</taxon>
        <taxon>Pterygota</taxon>
        <taxon>Neoptera</taxon>
        <taxon>Endopterygota</taxon>
        <taxon>Lepidoptera</taxon>
        <taxon>Glossata</taxon>
        <taxon>Ditrysia</taxon>
        <taxon>Papilionoidea</taxon>
        <taxon>Nymphalidae</taxon>
        <taxon>Satyrinae</taxon>
        <taxon>Satyrini</taxon>
        <taxon>Parargina</taxon>
        <taxon>Pararge</taxon>
    </lineage>
</organism>
<dbReference type="EMBL" id="CAKXAJ010026153">
    <property type="protein sequence ID" value="CAH2259768.1"/>
    <property type="molecule type" value="Genomic_DNA"/>
</dbReference>
<proteinExistence type="predicted"/>